<evidence type="ECO:0000256" key="1">
    <source>
        <dbReference type="SAM" id="MobiDB-lite"/>
    </source>
</evidence>
<evidence type="ECO:0000259" key="3">
    <source>
        <dbReference type="Pfam" id="PF13400"/>
    </source>
</evidence>
<proteinExistence type="predicted"/>
<dbReference type="AlphaFoldDB" id="A0A840ZF97"/>
<protein>
    <submittedName>
        <fullName evidence="4">Flp pilus assembly protein TadG</fullName>
    </submittedName>
</protein>
<name>A0A840ZF97_9HYPH</name>
<reference evidence="4 5" key="1">
    <citation type="submission" date="2020-08" db="EMBL/GenBank/DDBJ databases">
        <title>Genomic Encyclopedia of Type Strains, Phase IV (KMG-IV): sequencing the most valuable type-strain genomes for metagenomic binning, comparative biology and taxonomic classification.</title>
        <authorList>
            <person name="Goeker M."/>
        </authorList>
    </citation>
    <scope>NUCLEOTIDE SEQUENCE [LARGE SCALE GENOMIC DNA]</scope>
    <source>
        <strain evidence="4 5">DSM 2163</strain>
    </source>
</reference>
<feature type="region of interest" description="Disordered" evidence="1">
    <location>
        <begin position="1"/>
        <end position="20"/>
    </location>
</feature>
<keyword evidence="5" id="KW-1185">Reference proteome</keyword>
<evidence type="ECO:0000313" key="5">
    <source>
        <dbReference type="Proteomes" id="UP000583454"/>
    </source>
</evidence>
<keyword evidence="2" id="KW-0812">Transmembrane</keyword>
<accession>A0A840ZF97</accession>
<keyword evidence="2" id="KW-1133">Transmembrane helix</keyword>
<dbReference type="EMBL" id="JACHOP010000001">
    <property type="protein sequence ID" value="MBB5755593.1"/>
    <property type="molecule type" value="Genomic_DNA"/>
</dbReference>
<sequence>MRRSSARGEPSGDGAPSAGLARRFASDESGAVALIFGLSATALIGLVGGAIDYSRLHLRQVQLQQAADAGVMAGGATMKLAASDSAAIRGTTENAIKEADAAAGQKHLAIETVVDLGASSVSALLTSEVRLAFGPFIGMASRTVSARSKAQLYGKMRLCILAVDPTEDATIRMQESGQVRATQCAIYSNASGKQGITLEGFSKLTASQVCSAGGAKVETSNAPIPTPQTGCPSLGDPLADRVAPPSSGCTATGLTITASRSLSPGTYCKGLKVTNGAVVTLGQGTYVIDDGPLEVDGNATLTGEYVGFYLKNASGTLKFAKESTVSLTAPKDGPLSGLLLFEDRSAPPLRDHLITSNNARRLIGTIYLPRGRLIVDAERAVAEDSAYTVIVARQINIAKFSSLVMNANYGLSDVPLPKGVGPRGGRLLISQ</sequence>
<dbReference type="RefSeq" id="WP_183563685.1">
    <property type="nucleotide sequence ID" value="NZ_JACHOP010000001.1"/>
</dbReference>
<feature type="domain" description="Putative Flp pilus-assembly TadG-like N-terminal" evidence="3">
    <location>
        <begin position="30"/>
        <end position="76"/>
    </location>
</feature>
<evidence type="ECO:0000313" key="4">
    <source>
        <dbReference type="EMBL" id="MBB5755593.1"/>
    </source>
</evidence>
<dbReference type="InterPro" id="IPR028087">
    <property type="entry name" value="Tad_N"/>
</dbReference>
<dbReference type="Proteomes" id="UP000583454">
    <property type="component" value="Unassembled WGS sequence"/>
</dbReference>
<evidence type="ECO:0000256" key="2">
    <source>
        <dbReference type="SAM" id="Phobius"/>
    </source>
</evidence>
<gene>
    <name evidence="4" type="ORF">HNR00_000282</name>
</gene>
<dbReference type="Pfam" id="PF13400">
    <property type="entry name" value="Tad"/>
    <property type="match status" value="1"/>
</dbReference>
<feature type="transmembrane region" description="Helical" evidence="2">
    <location>
        <begin position="31"/>
        <end position="51"/>
    </location>
</feature>
<organism evidence="4 5">
    <name type="scientific">Methylorubrum rhodinum</name>
    <dbReference type="NCBI Taxonomy" id="29428"/>
    <lineage>
        <taxon>Bacteria</taxon>
        <taxon>Pseudomonadati</taxon>
        <taxon>Pseudomonadota</taxon>
        <taxon>Alphaproteobacteria</taxon>
        <taxon>Hyphomicrobiales</taxon>
        <taxon>Methylobacteriaceae</taxon>
        <taxon>Methylorubrum</taxon>
    </lineage>
</organism>
<comment type="caution">
    <text evidence="4">The sequence shown here is derived from an EMBL/GenBank/DDBJ whole genome shotgun (WGS) entry which is preliminary data.</text>
</comment>
<keyword evidence="2" id="KW-0472">Membrane</keyword>